<keyword evidence="3" id="KW-1185">Reference proteome</keyword>
<sequence length="82" mass="9298">MDVGAPNQDSVVAGYLLDHPYGLRIEEIEDQGTLGIGAELRREVPEQAPEPEEETPHTSRREDLARVLRAEEFAERLRERGM</sequence>
<gene>
    <name evidence="2" type="ORF">RM479_12590</name>
</gene>
<organism evidence="2 3">
    <name type="scientific">Nocardiopsis lambiniae</name>
    <dbReference type="NCBI Taxonomy" id="3075539"/>
    <lineage>
        <taxon>Bacteria</taxon>
        <taxon>Bacillati</taxon>
        <taxon>Actinomycetota</taxon>
        <taxon>Actinomycetes</taxon>
        <taxon>Streptosporangiales</taxon>
        <taxon>Nocardiopsidaceae</taxon>
        <taxon>Nocardiopsis</taxon>
    </lineage>
</organism>
<protein>
    <submittedName>
        <fullName evidence="2">Uncharacterized protein</fullName>
    </submittedName>
</protein>
<dbReference type="EMBL" id="JAVREP010000007">
    <property type="protein sequence ID" value="MDT0329250.1"/>
    <property type="molecule type" value="Genomic_DNA"/>
</dbReference>
<feature type="region of interest" description="Disordered" evidence="1">
    <location>
        <begin position="42"/>
        <end position="62"/>
    </location>
</feature>
<reference evidence="3" key="1">
    <citation type="submission" date="2023-07" db="EMBL/GenBank/DDBJ databases">
        <title>30 novel species of actinomycetes from the DSMZ collection.</title>
        <authorList>
            <person name="Nouioui I."/>
        </authorList>
    </citation>
    <scope>NUCLEOTIDE SEQUENCE [LARGE SCALE GENOMIC DNA]</scope>
    <source>
        <strain evidence="3">DSM 44743</strain>
    </source>
</reference>
<comment type="caution">
    <text evidence="2">The sequence shown here is derived from an EMBL/GenBank/DDBJ whole genome shotgun (WGS) entry which is preliminary data.</text>
</comment>
<dbReference type="Proteomes" id="UP001183390">
    <property type="component" value="Unassembled WGS sequence"/>
</dbReference>
<evidence type="ECO:0000256" key="1">
    <source>
        <dbReference type="SAM" id="MobiDB-lite"/>
    </source>
</evidence>
<evidence type="ECO:0000313" key="3">
    <source>
        <dbReference type="Proteomes" id="UP001183390"/>
    </source>
</evidence>
<dbReference type="RefSeq" id="WP_311512077.1">
    <property type="nucleotide sequence ID" value="NZ_JAVREP010000007.1"/>
</dbReference>
<evidence type="ECO:0000313" key="2">
    <source>
        <dbReference type="EMBL" id="MDT0329250.1"/>
    </source>
</evidence>
<proteinExistence type="predicted"/>
<name>A0ABU2M999_9ACTN</name>
<accession>A0ABU2M999</accession>